<name>A0A3B0CCZ1_9BACL</name>
<dbReference type="OrthoDB" id="9798651at2"/>
<dbReference type="AlphaFoldDB" id="A0A3B0CCZ1"/>
<dbReference type="Pfam" id="PF08220">
    <property type="entry name" value="HTH_DeoR"/>
    <property type="match status" value="1"/>
</dbReference>
<keyword evidence="3" id="KW-0804">Transcription</keyword>
<organism evidence="5 6">
    <name type="scientific">Paenibacillus ginsengarvi</name>
    <dbReference type="NCBI Taxonomy" id="400777"/>
    <lineage>
        <taxon>Bacteria</taxon>
        <taxon>Bacillati</taxon>
        <taxon>Bacillota</taxon>
        <taxon>Bacilli</taxon>
        <taxon>Bacillales</taxon>
        <taxon>Paenibacillaceae</taxon>
        <taxon>Paenibacillus</taxon>
    </lineage>
</organism>
<dbReference type="RefSeq" id="WP_120748733.1">
    <property type="nucleotide sequence ID" value="NZ_RBAH01000013.1"/>
</dbReference>
<protein>
    <submittedName>
        <fullName evidence="5">DeoR/GlpR transcriptional regulator</fullName>
    </submittedName>
</protein>
<sequence>MKDQKSKDTTKKTEKRRQEIINRIDREHEVWVEPLLKEFEVSVETIRRDLRFLETRGIVKRVYGGAIKLDKSARNIPYSVRQNLHFPQKEAIALESVKLLENGDCIFIEGTTTCIVMARHIPSDLEVTVVTNSIHVAYRLQASRCRVFLVGGEMNEGGMAMGPRLQQEIIKYRFDKTFFSTGAVNVKGCFCTKPENQHLIVTLAEISTSLILLADSSKINRSAFLFGLDLNRLDYLITDRDVPRSFLDATANAHCKIVAANPPF</sequence>
<evidence type="ECO:0000313" key="6">
    <source>
        <dbReference type="Proteomes" id="UP000282311"/>
    </source>
</evidence>
<dbReference type="Gene3D" id="1.10.10.10">
    <property type="entry name" value="Winged helix-like DNA-binding domain superfamily/Winged helix DNA-binding domain"/>
    <property type="match status" value="1"/>
</dbReference>
<dbReference type="SUPFAM" id="SSF46785">
    <property type="entry name" value="Winged helix' DNA-binding domain"/>
    <property type="match status" value="1"/>
</dbReference>
<dbReference type="PROSITE" id="PS51000">
    <property type="entry name" value="HTH_DEOR_2"/>
    <property type="match status" value="1"/>
</dbReference>
<gene>
    <name evidence="5" type="ORF">D7M11_18550</name>
</gene>
<dbReference type="SUPFAM" id="SSF100950">
    <property type="entry name" value="NagB/RpiA/CoA transferase-like"/>
    <property type="match status" value="1"/>
</dbReference>
<evidence type="ECO:0000259" key="4">
    <source>
        <dbReference type="PROSITE" id="PS51000"/>
    </source>
</evidence>
<dbReference type="Pfam" id="PF00455">
    <property type="entry name" value="DeoRC"/>
    <property type="match status" value="1"/>
</dbReference>
<dbReference type="Gene3D" id="3.40.50.1360">
    <property type="match status" value="1"/>
</dbReference>
<dbReference type="PANTHER" id="PTHR30363:SF44">
    <property type="entry name" value="AGA OPERON TRANSCRIPTIONAL REPRESSOR-RELATED"/>
    <property type="match status" value="1"/>
</dbReference>
<dbReference type="PRINTS" id="PR00037">
    <property type="entry name" value="HTHLACR"/>
</dbReference>
<dbReference type="InterPro" id="IPR001034">
    <property type="entry name" value="DeoR_HTH"/>
</dbReference>
<evidence type="ECO:0000313" key="5">
    <source>
        <dbReference type="EMBL" id="RKN81979.1"/>
    </source>
</evidence>
<dbReference type="InterPro" id="IPR018356">
    <property type="entry name" value="Tscrpt_reg_HTH_DeoR_CS"/>
</dbReference>
<proteinExistence type="predicted"/>
<keyword evidence="1" id="KW-0805">Transcription regulation</keyword>
<dbReference type="InterPro" id="IPR036388">
    <property type="entry name" value="WH-like_DNA-bd_sf"/>
</dbReference>
<evidence type="ECO:0000256" key="2">
    <source>
        <dbReference type="ARBA" id="ARBA00023125"/>
    </source>
</evidence>
<keyword evidence="2" id="KW-0238">DNA-binding</keyword>
<evidence type="ECO:0000256" key="3">
    <source>
        <dbReference type="ARBA" id="ARBA00023163"/>
    </source>
</evidence>
<evidence type="ECO:0000256" key="1">
    <source>
        <dbReference type="ARBA" id="ARBA00023015"/>
    </source>
</evidence>
<dbReference type="Proteomes" id="UP000282311">
    <property type="component" value="Unassembled WGS sequence"/>
</dbReference>
<feature type="domain" description="HTH deoR-type" evidence="4">
    <location>
        <begin position="13"/>
        <end position="68"/>
    </location>
</feature>
<dbReference type="InterPro" id="IPR014036">
    <property type="entry name" value="DeoR-like_C"/>
</dbReference>
<dbReference type="PROSITE" id="PS00894">
    <property type="entry name" value="HTH_DEOR_1"/>
    <property type="match status" value="1"/>
</dbReference>
<reference evidence="5 6" key="1">
    <citation type="journal article" date="2007" name="Int. J. Syst. Evol. Microbiol.">
        <title>Paenibacillus ginsengarvi sp. nov., isolated from soil from ginseng cultivation.</title>
        <authorList>
            <person name="Yoon M.H."/>
            <person name="Ten L.N."/>
            <person name="Im W.T."/>
        </authorList>
    </citation>
    <scope>NUCLEOTIDE SEQUENCE [LARGE SCALE GENOMIC DNA]</scope>
    <source>
        <strain evidence="5 6">KCTC 13059</strain>
    </source>
</reference>
<dbReference type="SMART" id="SM00420">
    <property type="entry name" value="HTH_DEOR"/>
    <property type="match status" value="1"/>
</dbReference>
<dbReference type="InterPro" id="IPR036390">
    <property type="entry name" value="WH_DNA-bd_sf"/>
</dbReference>
<dbReference type="SMART" id="SM01134">
    <property type="entry name" value="DeoRC"/>
    <property type="match status" value="1"/>
</dbReference>
<dbReference type="EMBL" id="RBAH01000013">
    <property type="protein sequence ID" value="RKN81979.1"/>
    <property type="molecule type" value="Genomic_DNA"/>
</dbReference>
<dbReference type="GO" id="GO:0003700">
    <property type="term" value="F:DNA-binding transcription factor activity"/>
    <property type="evidence" value="ECO:0007669"/>
    <property type="project" value="InterPro"/>
</dbReference>
<dbReference type="InterPro" id="IPR050313">
    <property type="entry name" value="Carb_Metab_HTH_regulators"/>
</dbReference>
<accession>A0A3B0CCZ1</accession>
<dbReference type="InterPro" id="IPR037171">
    <property type="entry name" value="NagB/RpiA_transferase-like"/>
</dbReference>
<dbReference type="PANTHER" id="PTHR30363">
    <property type="entry name" value="HTH-TYPE TRANSCRIPTIONAL REGULATOR SRLR-RELATED"/>
    <property type="match status" value="1"/>
</dbReference>
<dbReference type="GO" id="GO:0003677">
    <property type="term" value="F:DNA binding"/>
    <property type="evidence" value="ECO:0007669"/>
    <property type="project" value="UniProtKB-KW"/>
</dbReference>
<comment type="caution">
    <text evidence="5">The sequence shown here is derived from an EMBL/GenBank/DDBJ whole genome shotgun (WGS) entry which is preliminary data.</text>
</comment>
<keyword evidence="6" id="KW-1185">Reference proteome</keyword>